<accession>A0A815VP10</accession>
<name>A0A815VP10_9BILA</name>
<dbReference type="EMBL" id="CAJNOL010002849">
    <property type="protein sequence ID" value="CAF1532834.1"/>
    <property type="molecule type" value="Genomic_DNA"/>
</dbReference>
<keyword evidence="4" id="KW-1185">Reference proteome</keyword>
<evidence type="ECO:0000256" key="1">
    <source>
        <dbReference type="SAM" id="MobiDB-lite"/>
    </source>
</evidence>
<evidence type="ECO:0000313" key="4">
    <source>
        <dbReference type="Proteomes" id="UP000663870"/>
    </source>
</evidence>
<reference evidence="3" key="1">
    <citation type="submission" date="2021-02" db="EMBL/GenBank/DDBJ databases">
        <authorList>
            <person name="Nowell W R."/>
        </authorList>
    </citation>
    <scope>NUCLEOTIDE SEQUENCE</scope>
</reference>
<evidence type="ECO:0000313" key="2">
    <source>
        <dbReference type="EMBL" id="CAF1251749.1"/>
    </source>
</evidence>
<protein>
    <submittedName>
        <fullName evidence="3">Uncharacterized protein</fullName>
    </submittedName>
</protein>
<organism evidence="3 4">
    <name type="scientific">Rotaria sordida</name>
    <dbReference type="NCBI Taxonomy" id="392033"/>
    <lineage>
        <taxon>Eukaryota</taxon>
        <taxon>Metazoa</taxon>
        <taxon>Spiralia</taxon>
        <taxon>Gnathifera</taxon>
        <taxon>Rotifera</taxon>
        <taxon>Eurotatoria</taxon>
        <taxon>Bdelloidea</taxon>
        <taxon>Philodinida</taxon>
        <taxon>Philodinidae</taxon>
        <taxon>Rotaria</taxon>
    </lineage>
</organism>
<proteinExistence type="predicted"/>
<evidence type="ECO:0000313" key="3">
    <source>
        <dbReference type="EMBL" id="CAF1532834.1"/>
    </source>
</evidence>
<sequence>MDVDLEDALELANEKYQLYLKKKDGKSRQSRLNHQDFDFFSSQSISCSSVKRNHSTVFHSSIKNGIPGVNTDVPEDEDNTSDDEDDVIDYDTDEDTQAIKYYIGTQDSARLFCALGKFEVLYLMIG</sequence>
<comment type="caution">
    <text evidence="3">The sequence shown here is derived from an EMBL/GenBank/DDBJ whole genome shotgun (WGS) entry which is preliminary data.</text>
</comment>
<dbReference type="EMBL" id="CAJNOH010001804">
    <property type="protein sequence ID" value="CAF1251749.1"/>
    <property type="molecule type" value="Genomic_DNA"/>
</dbReference>
<dbReference type="AlphaFoldDB" id="A0A815VP10"/>
<gene>
    <name evidence="3" type="ORF">JXQ802_LOCUS42368</name>
    <name evidence="2" type="ORF">PYM288_LOCUS27417</name>
</gene>
<dbReference type="Proteomes" id="UP000663854">
    <property type="component" value="Unassembled WGS sequence"/>
</dbReference>
<feature type="compositionally biased region" description="Acidic residues" evidence="1">
    <location>
        <begin position="73"/>
        <end position="88"/>
    </location>
</feature>
<feature type="region of interest" description="Disordered" evidence="1">
    <location>
        <begin position="66"/>
        <end position="88"/>
    </location>
</feature>
<dbReference type="Proteomes" id="UP000663870">
    <property type="component" value="Unassembled WGS sequence"/>
</dbReference>